<keyword evidence="3" id="KW-1185">Reference proteome</keyword>
<dbReference type="EMBL" id="CH902617">
    <property type="protein sequence ID" value="EDV41597.1"/>
    <property type="molecule type" value="Genomic_DNA"/>
</dbReference>
<dbReference type="STRING" id="7217.B3LWK3"/>
<proteinExistence type="predicted"/>
<dbReference type="SMART" id="SM00587">
    <property type="entry name" value="CHK"/>
    <property type="match status" value="1"/>
</dbReference>
<dbReference type="PhylomeDB" id="B3LWK3"/>
<dbReference type="OrthoDB" id="411145at2759"/>
<protein>
    <recommendedName>
        <fullName evidence="1">CHK kinase-like domain-containing protein</fullName>
    </recommendedName>
</protein>
<dbReference type="OMA" id="THMALRK"/>
<dbReference type="GO" id="GO:0016740">
    <property type="term" value="F:transferase activity"/>
    <property type="evidence" value="ECO:0007669"/>
    <property type="project" value="UniProtKB-KW"/>
</dbReference>
<dbReference type="HOGENOM" id="CLU_010718_0_2_1"/>
<name>B3LWK3_DROAN</name>
<reference evidence="2 3" key="1">
    <citation type="journal article" date="2007" name="Nature">
        <title>Evolution of genes and genomes on the Drosophila phylogeny.</title>
        <authorList>
            <consortium name="Drosophila 12 Genomes Consortium"/>
            <person name="Clark A.G."/>
            <person name="Eisen M.B."/>
            <person name="Smith D.R."/>
            <person name="Bergman C.M."/>
            <person name="Oliver B."/>
            <person name="Markow T.A."/>
            <person name="Kaufman T.C."/>
            <person name="Kellis M."/>
            <person name="Gelbart W."/>
            <person name="Iyer V.N."/>
            <person name="Pollard D.A."/>
            <person name="Sackton T.B."/>
            <person name="Larracuente A.M."/>
            <person name="Singh N.D."/>
            <person name="Abad J.P."/>
            <person name="Abt D.N."/>
            <person name="Adryan B."/>
            <person name="Aguade M."/>
            <person name="Akashi H."/>
            <person name="Anderson W.W."/>
            <person name="Aquadro C.F."/>
            <person name="Ardell D.H."/>
            <person name="Arguello R."/>
            <person name="Artieri C.G."/>
            <person name="Barbash D.A."/>
            <person name="Barker D."/>
            <person name="Barsanti P."/>
            <person name="Batterham P."/>
            <person name="Batzoglou S."/>
            <person name="Begun D."/>
            <person name="Bhutkar A."/>
            <person name="Blanco E."/>
            <person name="Bosak S.A."/>
            <person name="Bradley R.K."/>
            <person name="Brand A.D."/>
            <person name="Brent M.R."/>
            <person name="Brooks A.N."/>
            <person name="Brown R.H."/>
            <person name="Butlin R.K."/>
            <person name="Caggese C."/>
            <person name="Calvi B.R."/>
            <person name="Bernardo de Carvalho A."/>
            <person name="Caspi A."/>
            <person name="Castrezana S."/>
            <person name="Celniker S.E."/>
            <person name="Chang J.L."/>
            <person name="Chapple C."/>
            <person name="Chatterji S."/>
            <person name="Chinwalla A."/>
            <person name="Civetta A."/>
            <person name="Clifton S.W."/>
            <person name="Comeron J.M."/>
            <person name="Costello J.C."/>
            <person name="Coyne J.A."/>
            <person name="Daub J."/>
            <person name="David R.G."/>
            <person name="Delcher A.L."/>
            <person name="Delehaunty K."/>
            <person name="Do C.B."/>
            <person name="Ebling H."/>
            <person name="Edwards K."/>
            <person name="Eickbush T."/>
            <person name="Evans J.D."/>
            <person name="Filipski A."/>
            <person name="Findeiss S."/>
            <person name="Freyhult E."/>
            <person name="Fulton L."/>
            <person name="Fulton R."/>
            <person name="Garcia A.C."/>
            <person name="Gardiner A."/>
            <person name="Garfield D.A."/>
            <person name="Garvin B.E."/>
            <person name="Gibson G."/>
            <person name="Gilbert D."/>
            <person name="Gnerre S."/>
            <person name="Godfrey J."/>
            <person name="Good R."/>
            <person name="Gotea V."/>
            <person name="Gravely B."/>
            <person name="Greenberg A.J."/>
            <person name="Griffiths-Jones S."/>
            <person name="Gross S."/>
            <person name="Guigo R."/>
            <person name="Gustafson E.A."/>
            <person name="Haerty W."/>
            <person name="Hahn M.W."/>
            <person name="Halligan D.L."/>
            <person name="Halpern A.L."/>
            <person name="Halter G.M."/>
            <person name="Han M.V."/>
            <person name="Heger A."/>
            <person name="Hillier L."/>
            <person name="Hinrichs A.S."/>
            <person name="Holmes I."/>
            <person name="Hoskins R.A."/>
            <person name="Hubisz M.J."/>
            <person name="Hultmark D."/>
            <person name="Huntley M.A."/>
            <person name="Jaffe D.B."/>
            <person name="Jagadeeshan S."/>
            <person name="Jeck W.R."/>
            <person name="Johnson J."/>
            <person name="Jones C.D."/>
            <person name="Jordan W.C."/>
            <person name="Karpen G.H."/>
            <person name="Kataoka E."/>
            <person name="Keightley P.D."/>
            <person name="Kheradpour P."/>
            <person name="Kirkness E.F."/>
            <person name="Koerich L.B."/>
            <person name="Kristiansen K."/>
            <person name="Kudrna D."/>
            <person name="Kulathinal R.J."/>
            <person name="Kumar S."/>
            <person name="Kwok R."/>
            <person name="Lander E."/>
            <person name="Langley C.H."/>
            <person name="Lapoint R."/>
            <person name="Lazzaro B.P."/>
            <person name="Lee S.J."/>
            <person name="Levesque L."/>
            <person name="Li R."/>
            <person name="Lin C.F."/>
            <person name="Lin M.F."/>
            <person name="Lindblad-Toh K."/>
            <person name="Llopart A."/>
            <person name="Long M."/>
            <person name="Low L."/>
            <person name="Lozovsky E."/>
            <person name="Lu J."/>
            <person name="Luo M."/>
            <person name="Machado C.A."/>
            <person name="Makalowski W."/>
            <person name="Marzo M."/>
            <person name="Matsuda M."/>
            <person name="Matzkin L."/>
            <person name="McAllister B."/>
            <person name="McBride C.S."/>
            <person name="McKernan B."/>
            <person name="McKernan K."/>
            <person name="Mendez-Lago M."/>
            <person name="Minx P."/>
            <person name="Mollenhauer M.U."/>
            <person name="Montooth K."/>
            <person name="Mount S.M."/>
            <person name="Mu X."/>
            <person name="Myers E."/>
            <person name="Negre B."/>
            <person name="Newfeld S."/>
            <person name="Nielsen R."/>
            <person name="Noor M.A."/>
            <person name="O'Grady P."/>
            <person name="Pachter L."/>
            <person name="Papaceit M."/>
            <person name="Parisi M.J."/>
            <person name="Parisi M."/>
            <person name="Parts L."/>
            <person name="Pedersen J.S."/>
            <person name="Pesole G."/>
            <person name="Phillippy A.M."/>
            <person name="Ponting C.P."/>
            <person name="Pop M."/>
            <person name="Porcelli D."/>
            <person name="Powell J.R."/>
            <person name="Prohaska S."/>
            <person name="Pruitt K."/>
            <person name="Puig M."/>
            <person name="Quesneville H."/>
            <person name="Ram K.R."/>
            <person name="Rand D."/>
            <person name="Rasmussen M.D."/>
            <person name="Reed L.K."/>
            <person name="Reenan R."/>
            <person name="Reily A."/>
            <person name="Remington K.A."/>
            <person name="Rieger T.T."/>
            <person name="Ritchie M.G."/>
            <person name="Robin C."/>
            <person name="Rogers Y.H."/>
            <person name="Rohde C."/>
            <person name="Rozas J."/>
            <person name="Rubenfield M.J."/>
            <person name="Ruiz A."/>
            <person name="Russo S."/>
            <person name="Salzberg S.L."/>
            <person name="Sanchez-Gracia A."/>
            <person name="Saranga D.J."/>
            <person name="Sato H."/>
            <person name="Schaeffer S.W."/>
            <person name="Schatz M.C."/>
            <person name="Schlenke T."/>
            <person name="Schwartz R."/>
            <person name="Segarra C."/>
            <person name="Singh R.S."/>
            <person name="Sirot L."/>
            <person name="Sirota M."/>
            <person name="Sisneros N.B."/>
            <person name="Smith C.D."/>
            <person name="Smith T.F."/>
            <person name="Spieth J."/>
            <person name="Stage D.E."/>
            <person name="Stark A."/>
            <person name="Stephan W."/>
            <person name="Strausberg R.L."/>
            <person name="Strempel S."/>
            <person name="Sturgill D."/>
            <person name="Sutton G."/>
            <person name="Sutton G.G."/>
            <person name="Tao W."/>
            <person name="Teichmann S."/>
            <person name="Tobari Y.N."/>
            <person name="Tomimura Y."/>
            <person name="Tsolas J.M."/>
            <person name="Valente V.L."/>
            <person name="Venter E."/>
            <person name="Venter J.C."/>
            <person name="Vicario S."/>
            <person name="Vieira F.G."/>
            <person name="Vilella A.J."/>
            <person name="Villasante A."/>
            <person name="Walenz B."/>
            <person name="Wang J."/>
            <person name="Wasserman M."/>
            <person name="Watts T."/>
            <person name="Wilson D."/>
            <person name="Wilson R.K."/>
            <person name="Wing R.A."/>
            <person name="Wolfner M.F."/>
            <person name="Wong A."/>
            <person name="Wong G.K."/>
            <person name="Wu C.I."/>
            <person name="Wu G."/>
            <person name="Yamamoto D."/>
            <person name="Yang H.P."/>
            <person name="Yang S.P."/>
            <person name="Yorke J.A."/>
            <person name="Yoshida K."/>
            <person name="Zdobnov E."/>
            <person name="Zhang P."/>
            <person name="Zhang Y."/>
            <person name="Zimin A.V."/>
            <person name="Baldwin J."/>
            <person name="Abdouelleil A."/>
            <person name="Abdulkadir J."/>
            <person name="Abebe A."/>
            <person name="Abera B."/>
            <person name="Abreu J."/>
            <person name="Acer S.C."/>
            <person name="Aftuck L."/>
            <person name="Alexander A."/>
            <person name="An P."/>
            <person name="Anderson E."/>
            <person name="Anderson S."/>
            <person name="Arachi H."/>
            <person name="Azer M."/>
            <person name="Bachantsang P."/>
            <person name="Barry A."/>
            <person name="Bayul T."/>
            <person name="Berlin A."/>
            <person name="Bessette D."/>
            <person name="Bloom T."/>
            <person name="Blye J."/>
            <person name="Boguslavskiy L."/>
            <person name="Bonnet C."/>
            <person name="Boukhgalter B."/>
            <person name="Bourzgui I."/>
            <person name="Brown A."/>
            <person name="Cahill P."/>
            <person name="Channer S."/>
            <person name="Cheshatsang Y."/>
            <person name="Chuda L."/>
            <person name="Citroen M."/>
            <person name="Collymore A."/>
            <person name="Cooke P."/>
            <person name="Costello M."/>
            <person name="D'Aco K."/>
            <person name="Daza R."/>
            <person name="De Haan G."/>
            <person name="DeGray S."/>
            <person name="DeMaso C."/>
            <person name="Dhargay N."/>
            <person name="Dooley K."/>
            <person name="Dooley E."/>
            <person name="Doricent M."/>
            <person name="Dorje P."/>
            <person name="Dorjee K."/>
            <person name="Dupes A."/>
            <person name="Elong R."/>
            <person name="Falk J."/>
            <person name="Farina A."/>
            <person name="Faro S."/>
            <person name="Ferguson D."/>
            <person name="Fisher S."/>
            <person name="Foley C.D."/>
            <person name="Franke A."/>
            <person name="Friedrich D."/>
            <person name="Gadbois L."/>
            <person name="Gearin G."/>
            <person name="Gearin C.R."/>
            <person name="Giannoukos G."/>
            <person name="Goode T."/>
            <person name="Graham J."/>
            <person name="Grandbois E."/>
            <person name="Grewal S."/>
            <person name="Gyaltsen K."/>
            <person name="Hafez N."/>
            <person name="Hagos B."/>
            <person name="Hall J."/>
            <person name="Henson C."/>
            <person name="Hollinger A."/>
            <person name="Honan T."/>
            <person name="Huard M.D."/>
            <person name="Hughes L."/>
            <person name="Hurhula B."/>
            <person name="Husby M.E."/>
            <person name="Kamat A."/>
            <person name="Kanga B."/>
            <person name="Kashin S."/>
            <person name="Khazanovich D."/>
            <person name="Kisner P."/>
            <person name="Lance K."/>
            <person name="Lara M."/>
            <person name="Lee W."/>
            <person name="Lennon N."/>
            <person name="Letendre F."/>
            <person name="LeVine R."/>
            <person name="Lipovsky A."/>
            <person name="Liu X."/>
            <person name="Liu J."/>
            <person name="Liu S."/>
            <person name="Lokyitsang T."/>
            <person name="Lokyitsang Y."/>
            <person name="Lubonja R."/>
            <person name="Lui A."/>
            <person name="MacDonald P."/>
            <person name="Magnisalis V."/>
            <person name="Maru K."/>
            <person name="Matthews C."/>
            <person name="McCusker W."/>
            <person name="McDonough S."/>
            <person name="Mehta T."/>
            <person name="Meldrim J."/>
            <person name="Meneus L."/>
            <person name="Mihai O."/>
            <person name="Mihalev A."/>
            <person name="Mihova T."/>
            <person name="Mittelman R."/>
            <person name="Mlenga V."/>
            <person name="Montmayeur A."/>
            <person name="Mulrain L."/>
            <person name="Navidi A."/>
            <person name="Naylor J."/>
            <person name="Negash T."/>
            <person name="Nguyen T."/>
            <person name="Nguyen N."/>
            <person name="Nicol R."/>
            <person name="Norbu C."/>
            <person name="Norbu N."/>
            <person name="Novod N."/>
            <person name="O'Neill B."/>
            <person name="Osman S."/>
            <person name="Markiewicz E."/>
            <person name="Oyono O.L."/>
            <person name="Patti C."/>
            <person name="Phunkhang P."/>
            <person name="Pierre F."/>
            <person name="Priest M."/>
            <person name="Raghuraman S."/>
            <person name="Rege F."/>
            <person name="Reyes R."/>
            <person name="Rise C."/>
            <person name="Rogov P."/>
            <person name="Ross K."/>
            <person name="Ryan E."/>
            <person name="Settipalli S."/>
            <person name="Shea T."/>
            <person name="Sherpa N."/>
            <person name="Shi L."/>
            <person name="Shih D."/>
            <person name="Sparrow T."/>
            <person name="Spaulding J."/>
            <person name="Stalker J."/>
            <person name="Stange-Thomann N."/>
            <person name="Stavropoulos S."/>
            <person name="Stone C."/>
            <person name="Strader C."/>
            <person name="Tesfaye S."/>
            <person name="Thomson T."/>
            <person name="Thoulutsang Y."/>
            <person name="Thoulutsang D."/>
            <person name="Topham K."/>
            <person name="Topping I."/>
            <person name="Tsamla T."/>
            <person name="Vassiliev H."/>
            <person name="Vo A."/>
            <person name="Wangchuk T."/>
            <person name="Wangdi T."/>
            <person name="Weiand M."/>
            <person name="Wilkinson J."/>
            <person name="Wilson A."/>
            <person name="Yadav S."/>
            <person name="Young G."/>
            <person name="Yu Q."/>
            <person name="Zembek L."/>
            <person name="Zhong D."/>
            <person name="Zimmer A."/>
            <person name="Zwirko Z."/>
            <person name="Jaffe D.B."/>
            <person name="Alvarez P."/>
            <person name="Brockman W."/>
            <person name="Butler J."/>
            <person name="Chin C."/>
            <person name="Gnerre S."/>
            <person name="Grabherr M."/>
            <person name="Kleber M."/>
            <person name="Mauceli E."/>
            <person name="MacCallum I."/>
        </authorList>
    </citation>
    <scope>NUCLEOTIDE SEQUENCE [LARGE SCALE GENOMIC DNA]</scope>
    <source>
        <strain evidence="3">Tucson 14024-0371.13</strain>
    </source>
</reference>
<dbReference type="InterPro" id="IPR004119">
    <property type="entry name" value="EcKL"/>
</dbReference>
<dbReference type="InterPro" id="IPR015897">
    <property type="entry name" value="CHK_kinase-like"/>
</dbReference>
<accession>B3LWK3</accession>
<dbReference type="Proteomes" id="UP000007801">
    <property type="component" value="Unassembled WGS sequence"/>
</dbReference>
<dbReference type="InterPro" id="IPR011009">
    <property type="entry name" value="Kinase-like_dom_sf"/>
</dbReference>
<evidence type="ECO:0000313" key="3">
    <source>
        <dbReference type="Proteomes" id="UP000007801"/>
    </source>
</evidence>
<dbReference type="eggNOG" id="ENOG502RZD1">
    <property type="taxonomic scope" value="Eukaryota"/>
</dbReference>
<dbReference type="PANTHER" id="PTHR11012">
    <property type="entry name" value="PROTEIN KINASE-LIKE DOMAIN-CONTAINING"/>
    <property type="match status" value="1"/>
</dbReference>
<dbReference type="AlphaFoldDB" id="B3LWK3"/>
<gene>
    <name evidence="2" type="primary">Dana\GF17430</name>
    <name evidence="2" type="synonym">dana_GLEANR_18693</name>
    <name evidence="2" type="ORF">GF17430</name>
</gene>
<evidence type="ECO:0000313" key="2">
    <source>
        <dbReference type="EMBL" id="EDV41597.1"/>
    </source>
</evidence>
<dbReference type="Gene3D" id="3.90.1200.10">
    <property type="match status" value="1"/>
</dbReference>
<dbReference type="InParanoid" id="B3LWK3"/>
<dbReference type="SUPFAM" id="SSF56112">
    <property type="entry name" value="Protein kinase-like (PK-like)"/>
    <property type="match status" value="1"/>
</dbReference>
<keyword evidence="2" id="KW-0808">Transferase</keyword>
<dbReference type="GeneID" id="6500214"/>
<sequence>MVEQGKVDSTKDFHPAPVWLDEAYLEPILRVQKKDPGLRITELEIKPATAKGDNYASVMTRVKVLYLNAGAKTPEVGYYIVKTTYENDPFASEIFSGYQVSTTEMLMYDKILPQLSALIEETRQPEQVFAKTLHVDYEHDAIIFEDLAITKHVLADRLAGLDLEHARLSLRKLAKMHAASAALNERQPGLLTKLDHGIFNRHTKGFAPFFENLVGVAADFAAETPELGENYARKLRALREKVMEYTTRVYDPQPEGFNTLVHGDFWVNNMMLVYGEKKEPLDLKLIDFQFCSWSPPAVDLHYFFNTSLQREVRFEQQDALIQYYHTVLVETLKDLKFGGYTPTLRDFVLQLEKGKFFAVTASLTCAAILTNGETTDADFHALMKEDERGRRFRKLLYNNKSLRENLKYLLPRFDRSGLLEVTD</sequence>
<dbReference type="PANTHER" id="PTHR11012:SF13">
    <property type="entry name" value="CHK KINASE-LIKE DOMAIN-CONTAINING PROTEIN-RELATED"/>
    <property type="match status" value="1"/>
</dbReference>
<organism evidence="2 3">
    <name type="scientific">Drosophila ananassae</name>
    <name type="common">Fruit fly</name>
    <dbReference type="NCBI Taxonomy" id="7217"/>
    <lineage>
        <taxon>Eukaryota</taxon>
        <taxon>Metazoa</taxon>
        <taxon>Ecdysozoa</taxon>
        <taxon>Arthropoda</taxon>
        <taxon>Hexapoda</taxon>
        <taxon>Insecta</taxon>
        <taxon>Pterygota</taxon>
        <taxon>Neoptera</taxon>
        <taxon>Endopterygota</taxon>
        <taxon>Diptera</taxon>
        <taxon>Brachycera</taxon>
        <taxon>Muscomorpha</taxon>
        <taxon>Ephydroidea</taxon>
        <taxon>Drosophilidae</taxon>
        <taxon>Drosophila</taxon>
        <taxon>Sophophora</taxon>
    </lineage>
</organism>
<feature type="domain" description="CHK kinase-like" evidence="1">
    <location>
        <begin position="142"/>
        <end position="334"/>
    </location>
</feature>
<dbReference type="KEGG" id="dan:6500214"/>
<dbReference type="Pfam" id="PF02958">
    <property type="entry name" value="EcKL"/>
    <property type="match status" value="1"/>
</dbReference>
<evidence type="ECO:0000259" key="1">
    <source>
        <dbReference type="SMART" id="SM00587"/>
    </source>
</evidence>